<dbReference type="Gene3D" id="4.10.1060.50">
    <property type="match status" value="1"/>
</dbReference>
<organism evidence="3 4">
    <name type="scientific">Stecheria intestinalis</name>
    <dbReference type="NCBI Taxonomy" id="2606630"/>
    <lineage>
        <taxon>Bacteria</taxon>
        <taxon>Bacillati</taxon>
        <taxon>Bacillota</taxon>
        <taxon>Erysipelotrichia</taxon>
        <taxon>Erysipelotrichales</taxon>
        <taxon>Erysipelotrichaceae</taxon>
        <taxon>Stecheria</taxon>
    </lineage>
</organism>
<reference evidence="3 4" key="1">
    <citation type="submission" date="2019-08" db="EMBL/GenBank/DDBJ databases">
        <title>In-depth cultivation of the pig gut microbiome towards novel bacterial diversity and tailored functional studies.</title>
        <authorList>
            <person name="Wylensek D."/>
            <person name="Hitch T.C.A."/>
            <person name="Clavel T."/>
        </authorList>
    </citation>
    <scope>NUCLEOTIDE SEQUENCE [LARGE SCALE GENOMIC DNA]</scope>
    <source>
        <strain evidence="3 4">Oil+RF-744-GAM-WT-6</strain>
    </source>
</reference>
<dbReference type="GO" id="GO:0006412">
    <property type="term" value="P:translation"/>
    <property type="evidence" value="ECO:0007669"/>
    <property type="project" value="InterPro"/>
</dbReference>
<dbReference type="InterPro" id="IPR011332">
    <property type="entry name" value="Ribosomal_zn-bd"/>
</dbReference>
<dbReference type="Pfam" id="PF24463">
    <property type="entry name" value="DUF7577"/>
    <property type="match status" value="1"/>
</dbReference>
<protein>
    <submittedName>
        <fullName evidence="3">Zinc ribbon domain-containing protein</fullName>
    </submittedName>
</protein>
<accession>A0A7X2TGK0</accession>
<dbReference type="Proteomes" id="UP000461880">
    <property type="component" value="Unassembled WGS sequence"/>
</dbReference>
<keyword evidence="4" id="KW-1185">Reference proteome</keyword>
<name>A0A7X2TGK0_9FIRM</name>
<feature type="domain" description="DUF7577" evidence="2">
    <location>
        <begin position="180"/>
        <end position="200"/>
    </location>
</feature>
<dbReference type="AlphaFoldDB" id="A0A7X2TGK0"/>
<dbReference type="RefSeq" id="WP_154504416.1">
    <property type="nucleotide sequence ID" value="NZ_VUMN01000013.1"/>
</dbReference>
<keyword evidence="1" id="KW-0472">Membrane</keyword>
<sequence length="203" mass="23018">MRSNSRKIRQQIMQVYLLNGLEAGCLIGIVILLYALELPSWFQQDYRILAIVMTAVSVVVGLLFGRSKWVGLKRRLFRAQAGHEDSFDDEEFRMVDHSGTLYTGGAWLLYREGLDCRIYYRNSIESIDPYGEHGGKRVKVWLSVKLQNRQDLEVLGYEAGNPDAADLLAEWLNPVPQKKVCRACGAPNDPDAKYCAWCGSLLD</sequence>
<feature type="transmembrane region" description="Helical" evidence="1">
    <location>
        <begin position="48"/>
        <end position="65"/>
    </location>
</feature>
<evidence type="ECO:0000313" key="4">
    <source>
        <dbReference type="Proteomes" id="UP000461880"/>
    </source>
</evidence>
<comment type="caution">
    <text evidence="3">The sequence shown here is derived from an EMBL/GenBank/DDBJ whole genome shotgun (WGS) entry which is preliminary data.</text>
</comment>
<dbReference type="InterPro" id="IPR038587">
    <property type="entry name" value="Ribosomal_eL40_sf"/>
</dbReference>
<evidence type="ECO:0000256" key="1">
    <source>
        <dbReference type="SAM" id="Phobius"/>
    </source>
</evidence>
<gene>
    <name evidence="3" type="ORF">FYJ51_06720</name>
</gene>
<evidence type="ECO:0000259" key="2">
    <source>
        <dbReference type="Pfam" id="PF24463"/>
    </source>
</evidence>
<keyword evidence="1" id="KW-1133">Transmembrane helix</keyword>
<evidence type="ECO:0000313" key="3">
    <source>
        <dbReference type="EMBL" id="MSS58596.1"/>
    </source>
</evidence>
<keyword evidence="1" id="KW-0812">Transmembrane</keyword>
<proteinExistence type="predicted"/>
<dbReference type="SUPFAM" id="SSF57829">
    <property type="entry name" value="Zn-binding ribosomal proteins"/>
    <property type="match status" value="1"/>
</dbReference>
<feature type="transmembrane region" description="Helical" evidence="1">
    <location>
        <begin position="12"/>
        <end position="36"/>
    </location>
</feature>
<dbReference type="InterPro" id="IPR055999">
    <property type="entry name" value="DUF7577"/>
</dbReference>
<dbReference type="EMBL" id="VUMN01000013">
    <property type="protein sequence ID" value="MSS58596.1"/>
    <property type="molecule type" value="Genomic_DNA"/>
</dbReference>